<evidence type="ECO:0000256" key="6">
    <source>
        <dbReference type="ARBA" id="ARBA00022741"/>
    </source>
</evidence>
<dbReference type="Pfam" id="PF02223">
    <property type="entry name" value="Thymidylate_kin"/>
    <property type="match status" value="1"/>
</dbReference>
<organism evidence="12 13">
    <name type="scientific">Aphanothece hegewaldii CCALA 016</name>
    <dbReference type="NCBI Taxonomy" id="2107694"/>
    <lineage>
        <taxon>Bacteria</taxon>
        <taxon>Bacillati</taxon>
        <taxon>Cyanobacteriota</taxon>
        <taxon>Cyanophyceae</taxon>
        <taxon>Oscillatoriophycideae</taxon>
        <taxon>Chroococcales</taxon>
        <taxon>Aphanothecaceae</taxon>
        <taxon>Aphanothece</taxon>
    </lineage>
</organism>
<dbReference type="EC" id="2.7.4.9" evidence="2 10"/>
<protein>
    <recommendedName>
        <fullName evidence="3 10">Thymidylate kinase</fullName>
        <ecNumber evidence="2 10">2.7.4.9</ecNumber>
    </recommendedName>
    <alternativeName>
        <fullName evidence="10">dTMP kinase</fullName>
    </alternativeName>
</protein>
<dbReference type="GO" id="GO:0006227">
    <property type="term" value="P:dUDP biosynthetic process"/>
    <property type="evidence" value="ECO:0007669"/>
    <property type="project" value="TreeGrafter"/>
</dbReference>
<dbReference type="GO" id="GO:0006235">
    <property type="term" value="P:dTTP biosynthetic process"/>
    <property type="evidence" value="ECO:0007669"/>
    <property type="project" value="UniProtKB-UniRule"/>
</dbReference>
<evidence type="ECO:0000313" key="12">
    <source>
        <dbReference type="EMBL" id="PSF38019.1"/>
    </source>
</evidence>
<dbReference type="HAMAP" id="MF_00165">
    <property type="entry name" value="Thymidylate_kinase"/>
    <property type="match status" value="1"/>
</dbReference>
<proteinExistence type="inferred from homology"/>
<name>A0A2T1M015_9CHRO</name>
<reference evidence="12 13" key="1">
    <citation type="submission" date="2018-03" db="EMBL/GenBank/DDBJ databases">
        <title>The ancient ancestry and fast evolution of plastids.</title>
        <authorList>
            <person name="Moore K.R."/>
            <person name="Magnabosco C."/>
            <person name="Momper L."/>
            <person name="Gold D.A."/>
            <person name="Bosak T."/>
            <person name="Fournier G.P."/>
        </authorList>
    </citation>
    <scope>NUCLEOTIDE SEQUENCE [LARGE SCALE GENOMIC DNA]</scope>
    <source>
        <strain evidence="12 13">CCALA 016</strain>
    </source>
</reference>
<dbReference type="GO" id="GO:0005829">
    <property type="term" value="C:cytosol"/>
    <property type="evidence" value="ECO:0007669"/>
    <property type="project" value="TreeGrafter"/>
</dbReference>
<comment type="function">
    <text evidence="10">Phosphorylation of dTMP to form dTDP in both de novo and salvage pathways of dTTP synthesis.</text>
</comment>
<dbReference type="Proteomes" id="UP000239001">
    <property type="component" value="Unassembled WGS sequence"/>
</dbReference>
<dbReference type="GO" id="GO:0004798">
    <property type="term" value="F:dTMP kinase activity"/>
    <property type="evidence" value="ECO:0007669"/>
    <property type="project" value="UniProtKB-UniRule"/>
</dbReference>
<evidence type="ECO:0000256" key="5">
    <source>
        <dbReference type="ARBA" id="ARBA00022727"/>
    </source>
</evidence>
<evidence type="ECO:0000313" key="13">
    <source>
        <dbReference type="Proteomes" id="UP000239001"/>
    </source>
</evidence>
<comment type="caution">
    <text evidence="10">Lacks conserved residue(s) required for the propagation of feature annotation.</text>
</comment>
<dbReference type="CDD" id="cd01672">
    <property type="entry name" value="TMPK"/>
    <property type="match status" value="1"/>
</dbReference>
<comment type="caution">
    <text evidence="12">The sequence shown here is derived from an EMBL/GenBank/DDBJ whole genome shotgun (WGS) entry which is preliminary data.</text>
</comment>
<comment type="similarity">
    <text evidence="1 10">Belongs to the thymidylate kinase family.</text>
</comment>
<evidence type="ECO:0000256" key="3">
    <source>
        <dbReference type="ARBA" id="ARBA00017144"/>
    </source>
</evidence>
<evidence type="ECO:0000256" key="4">
    <source>
        <dbReference type="ARBA" id="ARBA00022679"/>
    </source>
</evidence>
<dbReference type="GO" id="GO:0006233">
    <property type="term" value="P:dTDP biosynthetic process"/>
    <property type="evidence" value="ECO:0007669"/>
    <property type="project" value="InterPro"/>
</dbReference>
<dbReference type="InterPro" id="IPR027417">
    <property type="entry name" value="P-loop_NTPase"/>
</dbReference>
<dbReference type="EMBL" id="PXOH01000005">
    <property type="protein sequence ID" value="PSF38019.1"/>
    <property type="molecule type" value="Genomic_DNA"/>
</dbReference>
<dbReference type="InterPro" id="IPR018095">
    <property type="entry name" value="Thymidylate_kin_CS"/>
</dbReference>
<keyword evidence="4 10" id="KW-0808">Transferase</keyword>
<reference evidence="12 13" key="2">
    <citation type="submission" date="2018-03" db="EMBL/GenBank/DDBJ databases">
        <authorList>
            <person name="Keele B.F."/>
        </authorList>
    </citation>
    <scope>NUCLEOTIDE SEQUENCE [LARGE SCALE GENOMIC DNA]</scope>
    <source>
        <strain evidence="12 13">CCALA 016</strain>
    </source>
</reference>
<dbReference type="Gene3D" id="3.40.50.300">
    <property type="entry name" value="P-loop containing nucleotide triphosphate hydrolases"/>
    <property type="match status" value="1"/>
</dbReference>
<feature type="domain" description="Thymidylate kinase-like" evidence="11">
    <location>
        <begin position="8"/>
        <end position="199"/>
    </location>
</feature>
<dbReference type="AlphaFoldDB" id="A0A2T1M015"/>
<dbReference type="PROSITE" id="PS01331">
    <property type="entry name" value="THYMIDYLATE_KINASE"/>
    <property type="match status" value="1"/>
</dbReference>
<dbReference type="SUPFAM" id="SSF52540">
    <property type="entry name" value="P-loop containing nucleoside triphosphate hydrolases"/>
    <property type="match status" value="1"/>
</dbReference>
<accession>A0A2T1M015</accession>
<dbReference type="GO" id="GO:0005524">
    <property type="term" value="F:ATP binding"/>
    <property type="evidence" value="ECO:0007669"/>
    <property type="project" value="UniProtKB-UniRule"/>
</dbReference>
<sequence>MKSLFIVFEGIDGSGTSTQANLLKEYFITQNQSAILSPEPTTGVIGKLIREAMQSSIIPIQDKKKFDEQMAYLFAADRHYHIYNDVDGILKLTQQDHCHVITTRYYFSSLAYNCNTLEEFQFVSQLNAKFPQPDVVIYLDISVQVSLNRIAERQLKEVYENEEKLNHVRENFINIFSEYEGNKLIINGQDTIENIHQQIIQYLEGIAVSKSTP</sequence>
<dbReference type="PANTHER" id="PTHR10344">
    <property type="entry name" value="THYMIDYLATE KINASE"/>
    <property type="match status" value="1"/>
</dbReference>
<dbReference type="RefSeq" id="WP_106455986.1">
    <property type="nucleotide sequence ID" value="NZ_PXOH01000005.1"/>
</dbReference>
<dbReference type="OrthoDB" id="9774907at2"/>
<gene>
    <name evidence="10 12" type="primary">tmk</name>
    <name evidence="12" type="ORF">C7H19_05975</name>
</gene>
<dbReference type="InterPro" id="IPR018094">
    <property type="entry name" value="Thymidylate_kinase"/>
</dbReference>
<keyword evidence="8 10" id="KW-0067">ATP-binding</keyword>
<dbReference type="PANTHER" id="PTHR10344:SF4">
    <property type="entry name" value="UMP-CMP KINASE 2, MITOCHONDRIAL"/>
    <property type="match status" value="1"/>
</dbReference>
<keyword evidence="7 10" id="KW-0418">Kinase</keyword>
<evidence type="ECO:0000259" key="11">
    <source>
        <dbReference type="Pfam" id="PF02223"/>
    </source>
</evidence>
<dbReference type="NCBIfam" id="TIGR00041">
    <property type="entry name" value="DTMP_kinase"/>
    <property type="match status" value="1"/>
</dbReference>
<evidence type="ECO:0000256" key="2">
    <source>
        <dbReference type="ARBA" id="ARBA00012980"/>
    </source>
</evidence>
<dbReference type="InterPro" id="IPR039430">
    <property type="entry name" value="Thymidylate_kin-like_dom"/>
</dbReference>
<evidence type="ECO:0000256" key="8">
    <source>
        <dbReference type="ARBA" id="ARBA00022840"/>
    </source>
</evidence>
<keyword evidence="6 10" id="KW-0547">Nucleotide-binding</keyword>
<keyword evidence="5 10" id="KW-0545">Nucleotide biosynthesis</keyword>
<evidence type="ECO:0000256" key="7">
    <source>
        <dbReference type="ARBA" id="ARBA00022777"/>
    </source>
</evidence>
<evidence type="ECO:0000256" key="10">
    <source>
        <dbReference type="HAMAP-Rule" id="MF_00165"/>
    </source>
</evidence>
<evidence type="ECO:0000256" key="9">
    <source>
        <dbReference type="ARBA" id="ARBA00048743"/>
    </source>
</evidence>
<comment type="catalytic activity">
    <reaction evidence="9 10">
        <text>dTMP + ATP = dTDP + ADP</text>
        <dbReference type="Rhea" id="RHEA:13517"/>
        <dbReference type="ChEBI" id="CHEBI:30616"/>
        <dbReference type="ChEBI" id="CHEBI:58369"/>
        <dbReference type="ChEBI" id="CHEBI:63528"/>
        <dbReference type="ChEBI" id="CHEBI:456216"/>
        <dbReference type="EC" id="2.7.4.9"/>
    </reaction>
</comment>
<evidence type="ECO:0000256" key="1">
    <source>
        <dbReference type="ARBA" id="ARBA00009776"/>
    </source>
</evidence>
<keyword evidence="13" id="KW-1185">Reference proteome</keyword>